<protein>
    <submittedName>
        <fullName evidence="2">Uncharacterized protein</fullName>
    </submittedName>
</protein>
<name>A0ABW2KDT8_9ACTN</name>
<dbReference type="RefSeq" id="WP_379870812.1">
    <property type="nucleotide sequence ID" value="NZ_JBHTBH010000004.1"/>
</dbReference>
<feature type="region of interest" description="Disordered" evidence="1">
    <location>
        <begin position="1"/>
        <end position="30"/>
    </location>
</feature>
<proteinExistence type="predicted"/>
<accession>A0ABW2KDT8</accession>
<organism evidence="2 3">
    <name type="scientific">Marinactinospora rubrisoli</name>
    <dbReference type="NCBI Taxonomy" id="2715399"/>
    <lineage>
        <taxon>Bacteria</taxon>
        <taxon>Bacillati</taxon>
        <taxon>Actinomycetota</taxon>
        <taxon>Actinomycetes</taxon>
        <taxon>Streptosporangiales</taxon>
        <taxon>Nocardiopsidaceae</taxon>
        <taxon>Marinactinospora</taxon>
    </lineage>
</organism>
<evidence type="ECO:0000313" key="3">
    <source>
        <dbReference type="Proteomes" id="UP001596540"/>
    </source>
</evidence>
<evidence type="ECO:0000313" key="2">
    <source>
        <dbReference type="EMBL" id="MFC7328162.1"/>
    </source>
</evidence>
<evidence type="ECO:0000256" key="1">
    <source>
        <dbReference type="SAM" id="MobiDB-lite"/>
    </source>
</evidence>
<sequence>MTTAAPTAGRSAARSGRVGQVPRSPLVPPPASCLDDRRVLHRIDWGASSSAAFYRSLEDALERLFEHDTLESMPGA</sequence>
<gene>
    <name evidence="2" type="ORF">ACFQRF_10460</name>
</gene>
<reference evidence="3" key="1">
    <citation type="journal article" date="2019" name="Int. J. Syst. Evol. Microbiol.">
        <title>The Global Catalogue of Microorganisms (GCM) 10K type strain sequencing project: providing services to taxonomists for standard genome sequencing and annotation.</title>
        <authorList>
            <consortium name="The Broad Institute Genomics Platform"/>
            <consortium name="The Broad Institute Genome Sequencing Center for Infectious Disease"/>
            <person name="Wu L."/>
            <person name="Ma J."/>
        </authorList>
    </citation>
    <scope>NUCLEOTIDE SEQUENCE [LARGE SCALE GENOMIC DNA]</scope>
    <source>
        <strain evidence="3">CGMCC 4.7382</strain>
    </source>
</reference>
<dbReference type="Proteomes" id="UP001596540">
    <property type="component" value="Unassembled WGS sequence"/>
</dbReference>
<keyword evidence="3" id="KW-1185">Reference proteome</keyword>
<dbReference type="EMBL" id="JBHTBH010000004">
    <property type="protein sequence ID" value="MFC7328162.1"/>
    <property type="molecule type" value="Genomic_DNA"/>
</dbReference>
<comment type="caution">
    <text evidence="2">The sequence shown here is derived from an EMBL/GenBank/DDBJ whole genome shotgun (WGS) entry which is preliminary data.</text>
</comment>